<evidence type="ECO:0000256" key="6">
    <source>
        <dbReference type="SAM" id="Phobius"/>
    </source>
</evidence>
<evidence type="ECO:0000256" key="2">
    <source>
        <dbReference type="ARBA" id="ARBA00022692"/>
    </source>
</evidence>
<feature type="signal peptide" evidence="7">
    <location>
        <begin position="1"/>
        <end position="16"/>
    </location>
</feature>
<evidence type="ECO:0000256" key="4">
    <source>
        <dbReference type="ARBA" id="ARBA00023136"/>
    </source>
</evidence>
<reference evidence="9" key="1">
    <citation type="journal article" date="2010" name="Science">
        <title>Plasticity of animal genome architecture unmasked by rapid evolution of a pelagic tunicate.</title>
        <authorList>
            <person name="Denoeud F."/>
            <person name="Henriet S."/>
            <person name="Mungpakdee S."/>
            <person name="Aury J.M."/>
            <person name="Da Silva C."/>
            <person name="Brinkmann H."/>
            <person name="Mikhaleva J."/>
            <person name="Olsen L.C."/>
            <person name="Jubin C."/>
            <person name="Canestro C."/>
            <person name="Bouquet J.M."/>
            <person name="Danks G."/>
            <person name="Poulain J."/>
            <person name="Campsteijn C."/>
            <person name="Adamski M."/>
            <person name="Cross I."/>
            <person name="Yadetie F."/>
            <person name="Muffato M."/>
            <person name="Louis A."/>
            <person name="Butcher S."/>
            <person name="Tsagkogeorga G."/>
            <person name="Konrad A."/>
            <person name="Singh S."/>
            <person name="Jensen M.F."/>
            <person name="Cong E.H."/>
            <person name="Eikeseth-Otteraa H."/>
            <person name="Noel B."/>
            <person name="Anthouard V."/>
            <person name="Porcel B.M."/>
            <person name="Kachouri-Lafond R."/>
            <person name="Nishino A."/>
            <person name="Ugolini M."/>
            <person name="Chourrout P."/>
            <person name="Nishida H."/>
            <person name="Aasland R."/>
            <person name="Huzurbazar S."/>
            <person name="Westhof E."/>
            <person name="Delsuc F."/>
            <person name="Lehrach H."/>
            <person name="Reinhardt R."/>
            <person name="Weissenbach J."/>
            <person name="Roy S.W."/>
            <person name="Artiguenave F."/>
            <person name="Postlethwait J.H."/>
            <person name="Manak J.R."/>
            <person name="Thompson E.M."/>
            <person name="Jaillon O."/>
            <person name="Du Pasquier L."/>
            <person name="Boudinot P."/>
            <person name="Liberles D.A."/>
            <person name="Volff J.N."/>
            <person name="Philippe H."/>
            <person name="Lenhard B."/>
            <person name="Roest Crollius H."/>
            <person name="Wincker P."/>
            <person name="Chourrout D."/>
        </authorList>
    </citation>
    <scope>NUCLEOTIDE SEQUENCE [LARGE SCALE GENOMIC DNA]</scope>
</reference>
<dbReference type="InterPro" id="IPR045120">
    <property type="entry name" value="Suco/Slp1-like"/>
</dbReference>
<evidence type="ECO:0000313" key="10">
    <source>
        <dbReference type="Proteomes" id="UP000001307"/>
    </source>
</evidence>
<dbReference type="GO" id="GO:0012505">
    <property type="term" value="C:endomembrane system"/>
    <property type="evidence" value="ECO:0007669"/>
    <property type="project" value="UniProtKB-SubCell"/>
</dbReference>
<evidence type="ECO:0000256" key="5">
    <source>
        <dbReference type="SAM" id="MobiDB-lite"/>
    </source>
</evidence>
<dbReference type="GO" id="GO:0005737">
    <property type="term" value="C:cytoplasm"/>
    <property type="evidence" value="ECO:0007669"/>
    <property type="project" value="TreeGrafter"/>
</dbReference>
<gene>
    <name evidence="9" type="ORF">GSOID_T00001128001</name>
</gene>
<accession>E4X416</accession>
<dbReference type="PANTHER" id="PTHR12953:SF0">
    <property type="entry name" value="SUN DOMAIN-CONTAINING OSSIFICATION FACTOR"/>
    <property type="match status" value="1"/>
</dbReference>
<keyword evidence="4 6" id="KW-0472">Membrane</keyword>
<dbReference type="PANTHER" id="PTHR12953">
    <property type="entry name" value="MEMBRANE PROTEIN CH1 RELATED"/>
    <property type="match status" value="1"/>
</dbReference>
<feature type="transmembrane region" description="Helical" evidence="6">
    <location>
        <begin position="519"/>
        <end position="538"/>
    </location>
</feature>
<dbReference type="InterPro" id="IPR012919">
    <property type="entry name" value="SUN_dom"/>
</dbReference>
<comment type="subcellular location">
    <subcellularLocation>
        <location evidence="1">Endomembrane system</location>
    </subcellularLocation>
</comment>
<evidence type="ECO:0000256" key="3">
    <source>
        <dbReference type="ARBA" id="ARBA00022989"/>
    </source>
</evidence>
<dbReference type="GO" id="GO:0034975">
    <property type="term" value="P:protein folding in endoplasmic reticulum"/>
    <property type="evidence" value="ECO:0007669"/>
    <property type="project" value="TreeGrafter"/>
</dbReference>
<dbReference type="GO" id="GO:0016020">
    <property type="term" value="C:membrane"/>
    <property type="evidence" value="ECO:0007669"/>
    <property type="project" value="InterPro"/>
</dbReference>
<keyword evidence="7" id="KW-0732">Signal</keyword>
<dbReference type="PROSITE" id="PS51469">
    <property type="entry name" value="SUN"/>
    <property type="match status" value="1"/>
</dbReference>
<evidence type="ECO:0000256" key="1">
    <source>
        <dbReference type="ARBA" id="ARBA00004308"/>
    </source>
</evidence>
<feature type="domain" description="SUN" evidence="8">
    <location>
        <begin position="106"/>
        <end position="268"/>
    </location>
</feature>
<keyword evidence="3 6" id="KW-1133">Transmembrane helix</keyword>
<dbReference type="Proteomes" id="UP000001307">
    <property type="component" value="Unassembled WGS sequence"/>
</dbReference>
<dbReference type="EMBL" id="FN653024">
    <property type="protein sequence ID" value="CBY23804.1"/>
    <property type="molecule type" value="Genomic_DNA"/>
</dbReference>
<organism evidence="9">
    <name type="scientific">Oikopleura dioica</name>
    <name type="common">Tunicate</name>
    <dbReference type="NCBI Taxonomy" id="34765"/>
    <lineage>
        <taxon>Eukaryota</taxon>
        <taxon>Metazoa</taxon>
        <taxon>Chordata</taxon>
        <taxon>Tunicata</taxon>
        <taxon>Appendicularia</taxon>
        <taxon>Copelata</taxon>
        <taxon>Oikopleuridae</taxon>
        <taxon>Oikopleura</taxon>
    </lineage>
</organism>
<keyword evidence="2 6" id="KW-0812">Transmembrane</keyword>
<sequence>MYLWSLLVIGIGLCSDFDQNSNIGESNEGKENALNLNENHAELATEDREFANAEPGEHAEDENTGHVVSDELAPASAEDDSNIVPEQVDVETFNNVVSRLETDGQEAAALVEEPKETWKLTSKTTKNFASDSCGARIEKSAPDVTGAKNVIKNDFDKYAKAPIDKKFAFTVELCEEIQIQRLFIGVNELFASRPSKFSVQAADKVKSEWHFLGVFNIEPSGKSNLLKENFNVTMTHQYFKFVKYEALEYSGDEPFSVLTSLQVFGFPIDAQKSNDYEDDLEDADQEGEQLGSGESGVKNIINGIKKILTGAPAENNGQIEQEDLVASRELLAVFQRCEWNGLVHRSCNLGCNIYADAAFNFRLTQVNMRPRISQISPPVEAVQTEQPKVATTTLDGPETSTKASSSSIASNSTSSSSKPASGQAPKGDTQVQNAIPGTLKQIAKLEKNLTWMGSYLETLSQTYKKQMDDVRASFEKTSSRLTKSEVATQQTQEQISRLLELVKFLFTEIDRLDTTLEKIIIAASVVVALQVLTVLLVCQLRRGQKKMRQLEENQVSMEMLKELLEGQKKKRKHGGGAGDGFSRRSSETSGIPKPSSRGKRPSKAPKAGSRKK</sequence>
<dbReference type="AlphaFoldDB" id="E4X416"/>
<dbReference type="InParanoid" id="E4X416"/>
<feature type="compositionally biased region" description="Polar residues" evidence="5">
    <location>
        <begin position="383"/>
        <end position="394"/>
    </location>
</feature>
<keyword evidence="10" id="KW-1185">Reference proteome</keyword>
<evidence type="ECO:0000259" key="8">
    <source>
        <dbReference type="PROSITE" id="PS51469"/>
    </source>
</evidence>
<dbReference type="Pfam" id="PF07738">
    <property type="entry name" value="Sad1_UNC"/>
    <property type="match status" value="1"/>
</dbReference>
<protein>
    <recommendedName>
        <fullName evidence="8">SUN domain-containing protein</fullName>
    </recommendedName>
</protein>
<evidence type="ECO:0000313" key="9">
    <source>
        <dbReference type="EMBL" id="CBY23804.1"/>
    </source>
</evidence>
<name>E4X416_OIKDI</name>
<feature type="chain" id="PRO_5003189959" description="SUN domain-containing protein" evidence="7">
    <location>
        <begin position="17"/>
        <end position="612"/>
    </location>
</feature>
<evidence type="ECO:0000256" key="7">
    <source>
        <dbReference type="SAM" id="SignalP"/>
    </source>
</evidence>
<proteinExistence type="predicted"/>
<feature type="region of interest" description="Disordered" evidence="5">
    <location>
        <begin position="564"/>
        <end position="612"/>
    </location>
</feature>
<dbReference type="OrthoDB" id="266334at2759"/>
<feature type="compositionally biased region" description="Low complexity" evidence="5">
    <location>
        <begin position="399"/>
        <end position="421"/>
    </location>
</feature>
<feature type="compositionally biased region" description="Basic residues" evidence="5">
    <location>
        <begin position="596"/>
        <end position="612"/>
    </location>
</feature>
<feature type="region of interest" description="Disordered" evidence="5">
    <location>
        <begin position="377"/>
        <end position="433"/>
    </location>
</feature>